<proteinExistence type="predicted"/>
<sequence length="188" mass="20799">MIDVPTNFREDWERLWALAERTAATMPLGVPFEGGTAAAFGFAGLLLDSPYEPGFVSDYPNGVQNGFRFASTGGDGVHFCAVFGDTVTRVVLSIPLADKPHHIVGESLAEFLALGCRTGYVLDELGYDSRDAMIDELENTRAYDDPERGMLLRTLTDEFHLRPWSGVRERLATLSAQYDADVVWTPYD</sequence>
<reference evidence="1 2" key="1">
    <citation type="submission" date="2019-03" db="EMBL/GenBank/DDBJ databases">
        <title>Draft genome sequences of novel Actinobacteria.</title>
        <authorList>
            <person name="Sahin N."/>
            <person name="Ay H."/>
            <person name="Saygin H."/>
        </authorList>
    </citation>
    <scope>NUCLEOTIDE SEQUENCE [LARGE SCALE GENOMIC DNA]</scope>
    <source>
        <strain evidence="1 2">JCM 30547</strain>
    </source>
</reference>
<protein>
    <submittedName>
        <fullName evidence="1">Uncharacterized protein</fullName>
    </submittedName>
</protein>
<evidence type="ECO:0000313" key="2">
    <source>
        <dbReference type="Proteomes" id="UP000295075"/>
    </source>
</evidence>
<name>A0A4R4P149_9ACTN</name>
<organism evidence="1 2">
    <name type="scientific">Kribbella albertanoniae</name>
    <dbReference type="NCBI Taxonomy" id="1266829"/>
    <lineage>
        <taxon>Bacteria</taxon>
        <taxon>Bacillati</taxon>
        <taxon>Actinomycetota</taxon>
        <taxon>Actinomycetes</taxon>
        <taxon>Propionibacteriales</taxon>
        <taxon>Kribbellaceae</taxon>
        <taxon>Kribbella</taxon>
    </lineage>
</organism>
<dbReference type="Proteomes" id="UP000295075">
    <property type="component" value="Unassembled WGS sequence"/>
</dbReference>
<accession>A0A4R4P149</accession>
<dbReference type="OrthoDB" id="264488at2"/>
<comment type="caution">
    <text evidence="1">The sequence shown here is derived from an EMBL/GenBank/DDBJ whole genome shotgun (WGS) entry which is preliminary data.</text>
</comment>
<keyword evidence="2" id="KW-1185">Reference proteome</keyword>
<dbReference type="RefSeq" id="WP_132415011.1">
    <property type="nucleotide sequence ID" value="NZ_SMKA01000334.1"/>
</dbReference>
<dbReference type="EMBL" id="SMKA01000334">
    <property type="protein sequence ID" value="TDC15625.1"/>
    <property type="molecule type" value="Genomic_DNA"/>
</dbReference>
<dbReference type="AlphaFoldDB" id="A0A4R4P149"/>
<gene>
    <name evidence="1" type="ORF">E1261_40215</name>
</gene>
<evidence type="ECO:0000313" key="1">
    <source>
        <dbReference type="EMBL" id="TDC15625.1"/>
    </source>
</evidence>